<reference evidence="14" key="1">
    <citation type="submission" date="2018-06" db="EMBL/GenBank/DDBJ databases">
        <authorList>
            <person name="Zhirakovskaya E."/>
        </authorList>
    </citation>
    <scope>NUCLEOTIDE SEQUENCE</scope>
</reference>
<keyword evidence="7" id="KW-0547">Nucleotide-binding</keyword>
<dbReference type="Pfam" id="PF02895">
    <property type="entry name" value="H-kinase_dim"/>
    <property type="match status" value="1"/>
</dbReference>
<evidence type="ECO:0000256" key="6">
    <source>
        <dbReference type="ARBA" id="ARBA00022679"/>
    </source>
</evidence>
<evidence type="ECO:0000256" key="5">
    <source>
        <dbReference type="ARBA" id="ARBA00022553"/>
    </source>
</evidence>
<dbReference type="CDD" id="cd00731">
    <property type="entry name" value="CheA_reg"/>
    <property type="match status" value="1"/>
</dbReference>
<dbReference type="SUPFAM" id="SSF160246">
    <property type="entry name" value="EspE N-terminal domain-like"/>
    <property type="match status" value="1"/>
</dbReference>
<keyword evidence="4" id="KW-0145">Chemotaxis</keyword>
<dbReference type="SMART" id="SM00387">
    <property type="entry name" value="HATPase_c"/>
    <property type="match status" value="1"/>
</dbReference>
<dbReference type="PROSITE" id="PS50851">
    <property type="entry name" value="CHEW"/>
    <property type="match status" value="1"/>
</dbReference>
<evidence type="ECO:0000259" key="13">
    <source>
        <dbReference type="PROSITE" id="PS50894"/>
    </source>
</evidence>
<dbReference type="Gene3D" id="1.20.120.160">
    <property type="entry name" value="HPT domain"/>
    <property type="match status" value="1"/>
</dbReference>
<gene>
    <name evidence="14" type="ORF">MNBD_NITROSPINAE01-1027</name>
</gene>
<dbReference type="InterPro" id="IPR051315">
    <property type="entry name" value="Bact_Chemotaxis_CheA"/>
</dbReference>
<evidence type="ECO:0000256" key="4">
    <source>
        <dbReference type="ARBA" id="ARBA00022500"/>
    </source>
</evidence>
<dbReference type="Pfam" id="PF01627">
    <property type="entry name" value="Hpt"/>
    <property type="match status" value="1"/>
</dbReference>
<evidence type="ECO:0000256" key="9">
    <source>
        <dbReference type="ARBA" id="ARBA00022840"/>
    </source>
</evidence>
<dbReference type="Gene3D" id="3.30.565.10">
    <property type="entry name" value="Histidine kinase-like ATPase, C-terminal domain"/>
    <property type="match status" value="1"/>
</dbReference>
<dbReference type="SUPFAM" id="SSF55874">
    <property type="entry name" value="ATPase domain of HSP90 chaperone/DNA topoisomerase II/histidine kinase"/>
    <property type="match status" value="1"/>
</dbReference>
<dbReference type="InterPro" id="IPR037006">
    <property type="entry name" value="CheA-like_homodim_sf"/>
</dbReference>
<keyword evidence="5" id="KW-0597">Phosphoprotein</keyword>
<dbReference type="SMART" id="SM00073">
    <property type="entry name" value="HPT"/>
    <property type="match status" value="1"/>
</dbReference>
<dbReference type="InterPro" id="IPR036097">
    <property type="entry name" value="HisK_dim/P_sf"/>
</dbReference>
<feature type="domain" description="HPt" evidence="13">
    <location>
        <begin position="101"/>
        <end position="208"/>
    </location>
</feature>
<dbReference type="EC" id="2.7.13.3" evidence="2"/>
<keyword evidence="8 14" id="KW-0418">Kinase</keyword>
<feature type="domain" description="Histidine kinase" evidence="11">
    <location>
        <begin position="351"/>
        <end position="559"/>
    </location>
</feature>
<dbReference type="EMBL" id="UOGC01000111">
    <property type="protein sequence ID" value="VAX20824.1"/>
    <property type="molecule type" value="Genomic_DNA"/>
</dbReference>
<dbReference type="PROSITE" id="PS50894">
    <property type="entry name" value="HPT"/>
    <property type="match status" value="1"/>
</dbReference>
<dbReference type="InterPro" id="IPR036890">
    <property type="entry name" value="HATPase_C_sf"/>
</dbReference>
<feature type="domain" description="CheW-like" evidence="12">
    <location>
        <begin position="561"/>
        <end position="695"/>
    </location>
</feature>
<keyword evidence="10" id="KW-0902">Two-component regulatory system</keyword>
<dbReference type="GO" id="GO:0006935">
    <property type="term" value="P:chemotaxis"/>
    <property type="evidence" value="ECO:0007669"/>
    <property type="project" value="UniProtKB-KW"/>
</dbReference>
<accession>A0A3B1CA24</accession>
<dbReference type="FunFam" id="3.30.565.10:FF:000016">
    <property type="entry name" value="Chemotaxis protein CheA, putative"/>
    <property type="match status" value="1"/>
</dbReference>
<dbReference type="InterPro" id="IPR036061">
    <property type="entry name" value="CheW-like_dom_sf"/>
</dbReference>
<dbReference type="InterPro" id="IPR005467">
    <property type="entry name" value="His_kinase_dom"/>
</dbReference>
<dbReference type="PANTHER" id="PTHR43395:SF10">
    <property type="entry name" value="CHEMOTAXIS PROTEIN CHEA"/>
    <property type="match status" value="1"/>
</dbReference>
<dbReference type="SUPFAM" id="SSF47226">
    <property type="entry name" value="Histidine-containing phosphotransfer domain, HPT domain"/>
    <property type="match status" value="1"/>
</dbReference>
<dbReference type="InterPro" id="IPR008207">
    <property type="entry name" value="Sig_transdc_His_kin_Hpt_dom"/>
</dbReference>
<dbReference type="GO" id="GO:0000155">
    <property type="term" value="F:phosphorelay sensor kinase activity"/>
    <property type="evidence" value="ECO:0007669"/>
    <property type="project" value="InterPro"/>
</dbReference>
<organism evidence="14">
    <name type="scientific">hydrothermal vent metagenome</name>
    <dbReference type="NCBI Taxonomy" id="652676"/>
    <lineage>
        <taxon>unclassified sequences</taxon>
        <taxon>metagenomes</taxon>
        <taxon>ecological metagenomes</taxon>
    </lineage>
</organism>
<dbReference type="Gene3D" id="2.30.30.40">
    <property type="entry name" value="SH3 Domains"/>
    <property type="match status" value="1"/>
</dbReference>
<evidence type="ECO:0000256" key="3">
    <source>
        <dbReference type="ARBA" id="ARBA00021495"/>
    </source>
</evidence>
<protein>
    <recommendedName>
        <fullName evidence="3">Chemotaxis protein CheA</fullName>
        <ecNumber evidence="2">2.7.13.3</ecNumber>
    </recommendedName>
</protein>
<dbReference type="SMART" id="SM01231">
    <property type="entry name" value="H-kinase_dim"/>
    <property type="match status" value="1"/>
</dbReference>
<evidence type="ECO:0000256" key="7">
    <source>
        <dbReference type="ARBA" id="ARBA00022741"/>
    </source>
</evidence>
<evidence type="ECO:0000256" key="8">
    <source>
        <dbReference type="ARBA" id="ARBA00022777"/>
    </source>
</evidence>
<evidence type="ECO:0000259" key="11">
    <source>
        <dbReference type="PROSITE" id="PS50109"/>
    </source>
</evidence>
<dbReference type="GO" id="GO:0005737">
    <property type="term" value="C:cytoplasm"/>
    <property type="evidence" value="ECO:0007669"/>
    <property type="project" value="InterPro"/>
</dbReference>
<dbReference type="FunFam" id="2.30.30.40:FF:000048">
    <property type="entry name" value="Chemotaxis protein CheA, putative"/>
    <property type="match status" value="1"/>
</dbReference>
<dbReference type="InterPro" id="IPR036641">
    <property type="entry name" value="HPT_dom_sf"/>
</dbReference>
<feature type="non-terminal residue" evidence="14">
    <location>
        <position position="1"/>
    </location>
</feature>
<dbReference type="GO" id="GO:0005524">
    <property type="term" value="F:ATP binding"/>
    <property type="evidence" value="ECO:0007669"/>
    <property type="project" value="UniProtKB-KW"/>
</dbReference>
<name>A0A3B1CA24_9ZZZZ</name>
<evidence type="ECO:0000313" key="14">
    <source>
        <dbReference type="EMBL" id="VAX20824.1"/>
    </source>
</evidence>
<dbReference type="InterPro" id="IPR004105">
    <property type="entry name" value="CheA-like_dim"/>
</dbReference>
<dbReference type="Pfam" id="PF02518">
    <property type="entry name" value="HATPase_c"/>
    <property type="match status" value="1"/>
</dbReference>
<evidence type="ECO:0000259" key="12">
    <source>
        <dbReference type="PROSITE" id="PS50851"/>
    </source>
</evidence>
<dbReference type="InterPro" id="IPR002545">
    <property type="entry name" value="CheW-lke_dom"/>
</dbReference>
<comment type="catalytic activity">
    <reaction evidence="1">
        <text>ATP + protein L-histidine = ADP + protein N-phospho-L-histidine.</text>
        <dbReference type="EC" id="2.7.13.3"/>
    </reaction>
</comment>
<dbReference type="PROSITE" id="PS50109">
    <property type="entry name" value="HIS_KIN"/>
    <property type="match status" value="1"/>
</dbReference>
<evidence type="ECO:0000256" key="1">
    <source>
        <dbReference type="ARBA" id="ARBA00000085"/>
    </source>
</evidence>
<dbReference type="PANTHER" id="PTHR43395">
    <property type="entry name" value="SENSOR HISTIDINE KINASE CHEA"/>
    <property type="match status" value="1"/>
</dbReference>
<dbReference type="PRINTS" id="PR00344">
    <property type="entry name" value="BCTRLSENSOR"/>
</dbReference>
<dbReference type="InterPro" id="IPR004358">
    <property type="entry name" value="Sig_transdc_His_kin-like_C"/>
</dbReference>
<dbReference type="Gene3D" id="1.10.287.560">
    <property type="entry name" value="Histidine kinase CheA-like, homodimeric domain"/>
    <property type="match status" value="1"/>
</dbReference>
<dbReference type="SMART" id="SM00260">
    <property type="entry name" value="CheW"/>
    <property type="match status" value="1"/>
</dbReference>
<keyword evidence="6" id="KW-0808">Transferase</keyword>
<dbReference type="InterPro" id="IPR003594">
    <property type="entry name" value="HATPase_dom"/>
</dbReference>
<dbReference type="Pfam" id="PF01584">
    <property type="entry name" value="CheW"/>
    <property type="match status" value="1"/>
</dbReference>
<keyword evidence="9" id="KW-0067">ATP-binding</keyword>
<dbReference type="InterPro" id="IPR037257">
    <property type="entry name" value="T2SS_E_N_sf"/>
</dbReference>
<dbReference type="AlphaFoldDB" id="A0A3B1CA24"/>
<dbReference type="SUPFAM" id="SSF50341">
    <property type="entry name" value="CheW-like"/>
    <property type="match status" value="1"/>
</dbReference>
<sequence>LYEKSMMEGLEDGQKALGFTMDGTGILSAHIDGGITSDDLINRTSELIKAIGNDFEIEVVIAPSEDATGAVPEEAGQVDEQAGVVPASETLVESFDTVPIATSDDLMLYTEFYSETVDTIHSLESDLLELESDPTNYDLINNLFRGFHSLKGAAGFLGASTMNLVCHEAETLLDKLRKKVFVCDQVMIDVFLRSVDVINVINDGLSAGAEEVKPNLPDATLKIPRLNVDNLVGVLATLAENGPAGAGTEESPERLGDILMANNSITKGQLDSALSAQKPIGQILVEMGAVDEKVVGNALQVQTEKKKKAQAASLKVDTEKLDGLLELVGELVISQSIVLQDSALSEDVNKNLVKSILNLGKITRNIQDHVMSLRMVPLRQTFQKMSRLVRDLSKKMGKQVNFVSVGEDTEIDKTLIEELNDPLVHLLRNAMDHGLETPEERQASGKNAEGTVTLSAYHSGGNVHIEVSDDGKGLNRERILEKAIDKGLAEEGAKLSDEEVHTLIFMPGFSTHDVATDISGRGVGMDVVRSNIEKLGGRVDITGKPGQGSTFTIKLPLTMAIVDGMIVKIGENRFVIPTVSIRESIRPKKGEISTVHNEGEVINVRGSLMPLVRLFELLKVDDAKYHDPYEGLVIIVESENRTYGFMVDDLIGQQQVVIKSLGKRFKGLAGVSGGTILGDGRVGLILDVTGVVGMN</sequence>
<dbReference type="CDD" id="cd00088">
    <property type="entry name" value="HPT"/>
    <property type="match status" value="1"/>
</dbReference>
<evidence type="ECO:0000256" key="10">
    <source>
        <dbReference type="ARBA" id="ARBA00023012"/>
    </source>
</evidence>
<dbReference type="CDD" id="cd16916">
    <property type="entry name" value="HATPase_CheA-like"/>
    <property type="match status" value="1"/>
</dbReference>
<dbReference type="SUPFAM" id="SSF47384">
    <property type="entry name" value="Homodimeric domain of signal transducing histidine kinase"/>
    <property type="match status" value="1"/>
</dbReference>
<proteinExistence type="predicted"/>
<evidence type="ECO:0000256" key="2">
    <source>
        <dbReference type="ARBA" id="ARBA00012438"/>
    </source>
</evidence>